<evidence type="ECO:0000256" key="5">
    <source>
        <dbReference type="ARBA" id="ARBA00022573"/>
    </source>
</evidence>
<keyword evidence="6 10" id="KW-0328">Glycosyltransferase</keyword>
<comment type="catalytic activity">
    <reaction evidence="9 10">
        <text>5,6-dimethylbenzimidazole + nicotinate beta-D-ribonucleotide = alpha-ribazole 5'-phosphate + nicotinate + H(+)</text>
        <dbReference type="Rhea" id="RHEA:11196"/>
        <dbReference type="ChEBI" id="CHEBI:15378"/>
        <dbReference type="ChEBI" id="CHEBI:15890"/>
        <dbReference type="ChEBI" id="CHEBI:32544"/>
        <dbReference type="ChEBI" id="CHEBI:57502"/>
        <dbReference type="ChEBI" id="CHEBI:57918"/>
        <dbReference type="EC" id="2.4.2.21"/>
    </reaction>
</comment>
<dbReference type="FunFam" id="3.40.50.10210:FF:000001">
    <property type="entry name" value="Nicotinate-nucleotide--dimethylbenzimidazole phosphoribosyltransferase"/>
    <property type="match status" value="1"/>
</dbReference>
<dbReference type="InterPro" id="IPR003200">
    <property type="entry name" value="Nict_dMeBzImd_PRibTrfase"/>
</dbReference>
<evidence type="ECO:0000256" key="9">
    <source>
        <dbReference type="ARBA" id="ARBA00047340"/>
    </source>
</evidence>
<evidence type="ECO:0000256" key="8">
    <source>
        <dbReference type="ARBA" id="ARBA00030686"/>
    </source>
</evidence>
<dbReference type="SUPFAM" id="SSF52733">
    <property type="entry name" value="Nicotinate mononucleotide:5,6-dimethylbenzimidazole phosphoribosyltransferase (CobT)"/>
    <property type="match status" value="1"/>
</dbReference>
<gene>
    <name evidence="10" type="primary">cobT</name>
    <name evidence="11" type="ORF">N476_07770</name>
</gene>
<evidence type="ECO:0000256" key="3">
    <source>
        <dbReference type="ARBA" id="ARBA00011991"/>
    </source>
</evidence>
<dbReference type="PANTHER" id="PTHR43463">
    <property type="entry name" value="NICOTINATE-NUCLEOTIDE--DIMETHYLBENZIMIDAZOLE PHOSPHORIBOSYLTRANSFERASE"/>
    <property type="match status" value="1"/>
</dbReference>
<evidence type="ECO:0000256" key="6">
    <source>
        <dbReference type="ARBA" id="ARBA00022676"/>
    </source>
</evidence>
<dbReference type="Pfam" id="PF02277">
    <property type="entry name" value="DBI_PRT"/>
    <property type="match status" value="1"/>
</dbReference>
<comment type="function">
    <text evidence="10">Catalyzes the synthesis of alpha-ribazole-5'-phosphate from nicotinate mononucleotide (NAMN) and 5,6-dimethylbenzimidazole (DMB).</text>
</comment>
<dbReference type="GO" id="GO:0009236">
    <property type="term" value="P:cobalamin biosynthetic process"/>
    <property type="evidence" value="ECO:0007669"/>
    <property type="project" value="UniProtKB-UniRule"/>
</dbReference>
<dbReference type="UniPathway" id="UPA00061">
    <property type="reaction ID" value="UER00516"/>
</dbReference>
<evidence type="ECO:0000256" key="2">
    <source>
        <dbReference type="ARBA" id="ARBA00007110"/>
    </source>
</evidence>
<sequence length="351" mass="37136">MIPALDLTHSDFVQQKLDLKTKPQGSLGKLEALAKQLVLIYAQGMSKETMTAQLFIVENPSVSIFAGDHGIASEGVSIAPSEVTGQMVANFASGGAAICVLARQLGWRLNIVDCGILKPVQNSHVIDNRLGATTAPFHLQPAMSEAQLAQSFDNAKQLVAAELDMGCNLFAFGEMGIGNTTSAAAIFSALCNLPPKATVGQGTGVSQDIVVKKQLLIEQALDLHQLDCNDPKQILQSVGGFEIAHMVGAMLAVAEAQKPILVDGFIATAAAMLAISMAPNAKQYMVFAHCSNEQGHKKMLEWLKVEPLLQLDMRLGEGSGAALALPIIQSALAIYNDMASFSQVQVTQVVG</sequence>
<dbReference type="InterPro" id="IPR023195">
    <property type="entry name" value="Nict_dMeBzImd_PRibTrfase_N"/>
</dbReference>
<dbReference type="OrthoDB" id="9781491at2"/>
<reference evidence="11 12" key="1">
    <citation type="submission" date="2013-07" db="EMBL/GenBank/DDBJ databases">
        <title>Comparative Genomic and Metabolomic Analysis of Twelve Strains of Pseudoalteromonas luteoviolacea.</title>
        <authorList>
            <person name="Vynne N.G."/>
            <person name="Mansson M."/>
            <person name="Gram L."/>
        </authorList>
    </citation>
    <scope>NUCLEOTIDE SEQUENCE [LARGE SCALE GENOMIC DNA]</scope>
    <source>
        <strain evidence="11 12">H33</strain>
    </source>
</reference>
<accession>A0A167G412</accession>
<dbReference type="InterPro" id="IPR017846">
    <property type="entry name" value="Nict_dMeBzImd_PRibTrfase_bact"/>
</dbReference>
<evidence type="ECO:0000256" key="10">
    <source>
        <dbReference type="HAMAP-Rule" id="MF_00230"/>
    </source>
</evidence>
<dbReference type="CDD" id="cd02439">
    <property type="entry name" value="DMB-PRT_CobT"/>
    <property type="match status" value="1"/>
</dbReference>
<dbReference type="InterPro" id="IPR036087">
    <property type="entry name" value="Nict_dMeBzImd_PRibTrfase_sf"/>
</dbReference>
<dbReference type="HAMAP" id="MF_00230">
    <property type="entry name" value="CobT"/>
    <property type="match status" value="1"/>
</dbReference>
<evidence type="ECO:0000256" key="4">
    <source>
        <dbReference type="ARBA" id="ARBA00015486"/>
    </source>
</evidence>
<evidence type="ECO:0000313" key="11">
    <source>
        <dbReference type="EMBL" id="KZN54080.1"/>
    </source>
</evidence>
<keyword evidence="5 10" id="KW-0169">Cobalamin biosynthesis</keyword>
<comment type="caution">
    <text evidence="11">The sequence shown here is derived from an EMBL/GenBank/DDBJ whole genome shotgun (WGS) entry which is preliminary data.</text>
</comment>
<feature type="active site" description="Proton acceptor" evidence="10">
    <location>
        <position position="317"/>
    </location>
</feature>
<keyword evidence="7 10" id="KW-0808">Transferase</keyword>
<dbReference type="Proteomes" id="UP000076503">
    <property type="component" value="Unassembled WGS sequence"/>
</dbReference>
<dbReference type="AlphaFoldDB" id="A0A167G412"/>
<protein>
    <recommendedName>
        <fullName evidence="4 10">Nicotinate-nucleotide--dimethylbenzimidazole phosphoribosyltransferase</fullName>
        <shortName evidence="10">NN:DBI PRT</shortName>
        <ecNumber evidence="3 10">2.4.2.21</ecNumber>
    </recommendedName>
    <alternativeName>
        <fullName evidence="8 10">N(1)-alpha-phosphoribosyltransferase</fullName>
    </alternativeName>
</protein>
<name>A0A167G412_9GAMM</name>
<evidence type="ECO:0000256" key="7">
    <source>
        <dbReference type="ARBA" id="ARBA00022679"/>
    </source>
</evidence>
<comment type="pathway">
    <text evidence="1 10">Nucleoside biosynthesis; alpha-ribazole biosynthesis; alpha-ribazole from 5,6-dimethylbenzimidazole: step 1/2.</text>
</comment>
<comment type="similarity">
    <text evidence="2 10">Belongs to the CobT family.</text>
</comment>
<evidence type="ECO:0000313" key="12">
    <source>
        <dbReference type="Proteomes" id="UP000076503"/>
    </source>
</evidence>
<dbReference type="PATRIC" id="fig|1365251.3.peg.457"/>
<dbReference type="Gene3D" id="3.40.50.10210">
    <property type="match status" value="1"/>
</dbReference>
<dbReference type="EMBL" id="AUXZ01000035">
    <property type="protein sequence ID" value="KZN54080.1"/>
    <property type="molecule type" value="Genomic_DNA"/>
</dbReference>
<dbReference type="GO" id="GO:0008939">
    <property type="term" value="F:nicotinate-nucleotide-dimethylbenzimidazole phosphoribosyltransferase activity"/>
    <property type="evidence" value="ECO:0007669"/>
    <property type="project" value="UniProtKB-UniRule"/>
</dbReference>
<dbReference type="NCBIfam" id="TIGR03160">
    <property type="entry name" value="cobT_DBIPRT"/>
    <property type="match status" value="1"/>
</dbReference>
<proteinExistence type="inferred from homology"/>
<dbReference type="NCBIfam" id="NF000996">
    <property type="entry name" value="PRK00105.1"/>
    <property type="match status" value="1"/>
</dbReference>
<organism evidence="11 12">
    <name type="scientific">Pseudoalteromonas luteoviolacea H33</name>
    <dbReference type="NCBI Taxonomy" id="1365251"/>
    <lineage>
        <taxon>Bacteria</taxon>
        <taxon>Pseudomonadati</taxon>
        <taxon>Pseudomonadota</taxon>
        <taxon>Gammaproteobacteria</taxon>
        <taxon>Alteromonadales</taxon>
        <taxon>Pseudoalteromonadaceae</taxon>
        <taxon>Pseudoalteromonas</taxon>
    </lineage>
</organism>
<evidence type="ECO:0000256" key="1">
    <source>
        <dbReference type="ARBA" id="ARBA00005049"/>
    </source>
</evidence>
<dbReference type="RefSeq" id="WP_063360196.1">
    <property type="nucleotide sequence ID" value="NZ_AUXZ01000035.1"/>
</dbReference>
<dbReference type="PANTHER" id="PTHR43463:SF1">
    <property type="entry name" value="NICOTINATE-NUCLEOTIDE--DIMETHYLBENZIMIDAZOLE PHOSPHORIBOSYLTRANSFERASE"/>
    <property type="match status" value="1"/>
</dbReference>
<dbReference type="Gene3D" id="1.10.1610.10">
    <property type="match status" value="1"/>
</dbReference>
<dbReference type="EC" id="2.4.2.21" evidence="3 10"/>